<dbReference type="OrthoDB" id="9802752at2"/>
<dbReference type="PANTHER" id="PTHR39426:SF1">
    <property type="entry name" value="HOMOLOGY TO DEATH-ON-CURING PROTEIN OF PHAGE P1"/>
    <property type="match status" value="1"/>
</dbReference>
<dbReference type="PIRSF" id="PIRSF018297">
    <property type="entry name" value="Doc"/>
    <property type="match status" value="1"/>
</dbReference>
<dbReference type="EMBL" id="CP027669">
    <property type="protein sequence ID" value="AVO40603.1"/>
    <property type="molecule type" value="Genomic_DNA"/>
</dbReference>
<dbReference type="NCBIfam" id="TIGR01550">
    <property type="entry name" value="DOC_P1"/>
    <property type="match status" value="1"/>
</dbReference>
<dbReference type="Proteomes" id="UP000239326">
    <property type="component" value="Chromosome"/>
</dbReference>
<accession>A0A2S0MY34</accession>
<protein>
    <submittedName>
        <fullName evidence="2">Type II toxin-antitoxin system death-on-curing family toxin</fullName>
    </submittedName>
</protein>
<dbReference type="PROSITE" id="PS51459">
    <property type="entry name" value="FIDO"/>
    <property type="match status" value="1"/>
</dbReference>
<name>A0A2S0MY34_9BURK</name>
<dbReference type="InterPro" id="IPR003812">
    <property type="entry name" value="Fido"/>
</dbReference>
<evidence type="ECO:0000259" key="1">
    <source>
        <dbReference type="PROSITE" id="PS51459"/>
    </source>
</evidence>
<feature type="domain" description="Fido" evidence="1">
    <location>
        <begin position="6"/>
        <end position="122"/>
    </location>
</feature>
<dbReference type="Gene3D" id="1.20.120.1870">
    <property type="entry name" value="Fic/DOC protein, Fido domain"/>
    <property type="match status" value="1"/>
</dbReference>
<reference evidence="2 3" key="1">
    <citation type="submission" date="2018-03" db="EMBL/GenBank/DDBJ databases">
        <title>Genome sequencing of Simplicispira sp.</title>
        <authorList>
            <person name="Kim S.-J."/>
            <person name="Heo J."/>
            <person name="Kwon S.-W."/>
        </authorList>
    </citation>
    <scope>NUCLEOTIDE SEQUENCE [LARGE SCALE GENOMIC DNA]</scope>
    <source>
        <strain evidence="2 3">SC1-8</strain>
    </source>
</reference>
<dbReference type="Pfam" id="PF02661">
    <property type="entry name" value="Fic"/>
    <property type="match status" value="1"/>
</dbReference>
<keyword evidence="3" id="KW-1185">Reference proteome</keyword>
<dbReference type="GO" id="GO:0016301">
    <property type="term" value="F:kinase activity"/>
    <property type="evidence" value="ECO:0007669"/>
    <property type="project" value="InterPro"/>
</dbReference>
<dbReference type="PANTHER" id="PTHR39426">
    <property type="entry name" value="HOMOLOGY TO DEATH-ON-CURING PROTEIN OF PHAGE P1"/>
    <property type="match status" value="1"/>
</dbReference>
<dbReference type="KEGG" id="simp:C6571_04255"/>
<dbReference type="InterPro" id="IPR053737">
    <property type="entry name" value="Type_II_TA_Toxin"/>
</dbReference>
<proteinExistence type="predicted"/>
<dbReference type="InterPro" id="IPR036597">
    <property type="entry name" value="Fido-like_dom_sf"/>
</dbReference>
<organism evidence="2 3">
    <name type="scientific">Simplicispira suum</name>
    <dbReference type="NCBI Taxonomy" id="2109915"/>
    <lineage>
        <taxon>Bacteria</taxon>
        <taxon>Pseudomonadati</taxon>
        <taxon>Pseudomonadota</taxon>
        <taxon>Betaproteobacteria</taxon>
        <taxon>Burkholderiales</taxon>
        <taxon>Comamonadaceae</taxon>
        <taxon>Simplicispira</taxon>
    </lineage>
</organism>
<dbReference type="InterPro" id="IPR006440">
    <property type="entry name" value="Doc"/>
</dbReference>
<dbReference type="SUPFAM" id="SSF140931">
    <property type="entry name" value="Fic-like"/>
    <property type="match status" value="1"/>
</dbReference>
<evidence type="ECO:0000313" key="3">
    <source>
        <dbReference type="Proteomes" id="UP000239326"/>
    </source>
</evidence>
<sequence length="130" mass="13919">MNWRWVSQLTLVLLHGESLAEHGGSPGLRDEGLLESALARPKNPAAYESPDHAALAASYGVGLAKNHAFVDGNKRAAFLAVGFFLYLNGFRLTASQAQATLTMLAVASGELSEEAFAAWLREHAKVKNSP</sequence>
<dbReference type="AlphaFoldDB" id="A0A2S0MY34"/>
<dbReference type="RefSeq" id="WP_106445594.1">
    <property type="nucleotide sequence ID" value="NZ_CP027669.1"/>
</dbReference>
<gene>
    <name evidence="2" type="ORF">C6571_04255</name>
</gene>
<evidence type="ECO:0000313" key="2">
    <source>
        <dbReference type="EMBL" id="AVO40603.1"/>
    </source>
</evidence>